<evidence type="ECO:0000313" key="2">
    <source>
        <dbReference type="EMBL" id="AYU82314.1"/>
    </source>
</evidence>
<dbReference type="VEuPathDB" id="TriTrypDB:LdBPK_333270.1"/>
<proteinExistence type="predicted"/>
<protein>
    <submittedName>
        <fullName evidence="2">Uncharacterized protein</fullName>
    </submittedName>
</protein>
<evidence type="ECO:0000256" key="1">
    <source>
        <dbReference type="SAM" id="Phobius"/>
    </source>
</evidence>
<name>A0A3Q8II36_LEIDO</name>
<dbReference type="Proteomes" id="UP000318447">
    <property type="component" value="Unassembled WGS sequence"/>
</dbReference>
<dbReference type="VEuPathDB" id="TriTrypDB:LdCL_330040300"/>
<gene>
    <name evidence="3" type="ORF">CGC21_5590</name>
    <name evidence="2" type="ORF">LdCL_330040300</name>
</gene>
<dbReference type="EMBL" id="CP029532">
    <property type="protein sequence ID" value="AYU82314.1"/>
    <property type="molecule type" value="Genomic_DNA"/>
</dbReference>
<evidence type="ECO:0000313" key="4">
    <source>
        <dbReference type="Proteomes" id="UP000274082"/>
    </source>
</evidence>
<evidence type="ECO:0000313" key="3">
    <source>
        <dbReference type="EMBL" id="TPP42953.1"/>
    </source>
</evidence>
<organism evidence="2 4">
    <name type="scientific">Leishmania donovani</name>
    <dbReference type="NCBI Taxonomy" id="5661"/>
    <lineage>
        <taxon>Eukaryota</taxon>
        <taxon>Discoba</taxon>
        <taxon>Euglenozoa</taxon>
        <taxon>Kinetoplastea</taxon>
        <taxon>Metakinetoplastina</taxon>
        <taxon>Trypanosomatida</taxon>
        <taxon>Trypanosomatidae</taxon>
        <taxon>Leishmaniinae</taxon>
        <taxon>Leishmania</taxon>
    </lineage>
</organism>
<keyword evidence="1" id="KW-1133">Transmembrane helix</keyword>
<keyword evidence="4" id="KW-1185">Reference proteome</keyword>
<dbReference type="Proteomes" id="UP000274082">
    <property type="component" value="Chromosome 33"/>
</dbReference>
<dbReference type="AlphaFoldDB" id="A0A3Q8II36"/>
<accession>A0A3Q8II36</accession>
<sequence length="1017" mass="109258">MSKKLLKASSKTPSKEVAAKFQVTLGQVDCAPFTFSDAEDARVYAEVEQLLEKLQSNTTIEAFVTVQRKMMELAAYPAVVAVVAGRFPLLFSVLARLEQDLGVPHAESMSVAGVGWDVWCRNTWLANACAVEDIGDQALATIASLPQLLRSIERDGDDTVNEVWSVLHVLSWALRCSANGGSVATLLESCEEFWLLVGSEVVTAGRHVGVQLVLLDLLSALALHVAFSTALRKRLLALVAELTQLPLPVHFHTAVRLYYGCAVIEQEDEGAAVEKAHEQLRYAWAQLTQQSALIPPALQAAEWIVGAEVKQRLETARQLHCLLRSSCSGTVPDVKSVTAFHKKACELPAALRAFCVHALPGNPLLWLHRALVNSSKAPLVAAITDTLADVVLDAAHESEAAETTGAGHARVGNNAYAQLCLQQLWVGGMSVSLSALLNRRNSAITAAVMRLLQWIAIRTSHEGSTRRVLLGTPSISLIVDVLAGIAKSDAVKRELKKKAVRAVVENAFCLVCALDHAELASVFNDSLVVSTSTLISEGKDDPSLLHHGLRALAHLAAAFPMAASMALDFDFLAEQCAIADLPAVSDGALIVGSLNVMSAIVAQQPAVVTFEWIEVLLGILQNLDGWRRNVPELDVTLWRCVRHTIEASEDCNEYLFTEETHKVLRNELESMKCEGARLRDVLPSLLAIAARMQPFEHPRLNAATYEAIKRVPVAQWTEDICDGALRFLVASCPSLDSDKADEATARRAVTAAAAVLYGAEQSHVRLPASACENFVRGLSVKGLATDAVTALFDLAHAAAAALSASGAAMAACEATMLRSSLLPLLHNLFATCPTARSPDAAERAQCLCSVLAGAQSSACTPQLLQAALLLVEDTCASMDAAGTTPESIEMQQVWTSLTNIAHQAAGKEGDEAWLAVLSRVYAVAHTLILISSAVPILSECDPRVDFVGKCGLLHVSMAEGAALLQTVLHYDDARASLRRDYGEPYSAALQYIADPTHYASGLVPLSLQRYLKEVTQR</sequence>
<reference evidence="3" key="2">
    <citation type="submission" date="2019-02" db="EMBL/GenBank/DDBJ databases">
        <title>FDA dAtabase for Regulatory Grade micrObial Sequences (FDA-ARGOS): Supporting development and validation of Infectious Disease Dx tests.</title>
        <authorList>
            <person name="Duncan R."/>
            <person name="Fisher C."/>
            <person name="Tallon L.J."/>
            <person name="Sadzewicz L."/>
            <person name="Sengamalay N."/>
            <person name="Ott S."/>
            <person name="Godinez A."/>
            <person name="Nagaraj S."/>
            <person name="Nadendla S."/>
            <person name="Sichtig H."/>
        </authorList>
    </citation>
    <scope>NUCLEOTIDE SEQUENCE</scope>
    <source>
        <strain evidence="3">FDAARGOS_361</strain>
    </source>
</reference>
<reference evidence="2 4" key="1">
    <citation type="journal article" date="2018" name="Sci. Rep.">
        <title>A complete Leishmania donovani reference genome identifies novel genetic variations associated with virulence.</title>
        <authorList>
            <person name="Lypaczewski P."/>
            <person name="Hoshizaki J."/>
            <person name="Zhang W.-W."/>
            <person name="McCall L.-I."/>
            <person name="Torcivia-Rodriguez J."/>
            <person name="Simonyan V."/>
            <person name="Kaur A."/>
            <person name="Dewar K."/>
            <person name="Matlashewski G."/>
        </authorList>
    </citation>
    <scope>NUCLEOTIDE SEQUENCE [LARGE SCALE GENOMIC DNA]</scope>
    <source>
        <strain evidence="2 4">LdCL</strain>
    </source>
</reference>
<feature type="transmembrane region" description="Helical" evidence="1">
    <location>
        <begin position="73"/>
        <end position="95"/>
    </location>
</feature>
<dbReference type="OrthoDB" id="263698at2759"/>
<evidence type="ECO:0000313" key="5">
    <source>
        <dbReference type="Proteomes" id="UP000318447"/>
    </source>
</evidence>
<dbReference type="VEuPathDB" id="TriTrypDB:LDHU3_33.4750"/>
<reference evidence="5" key="3">
    <citation type="submission" date="2019-02" db="EMBL/GenBank/DDBJ databases">
        <title>FDA dAtabase for Regulatory Grade micrObial Sequences (FDA-ARGOS): Supporting development and validation of Infectious Disease Dx tests.</title>
        <authorList>
            <person name="Duncan R."/>
            <person name="Fisher C."/>
            <person name="Tallon L."/>
            <person name="Sadzewicz L."/>
            <person name="Sengamalay N."/>
            <person name="Ott S."/>
            <person name="Godinez A."/>
            <person name="Nagaraj S."/>
            <person name="Vavikolanu K."/>
            <person name="Nadendla S."/>
            <person name="Aluvathingal J."/>
            <person name="Sichtig H."/>
        </authorList>
    </citation>
    <scope>NUCLEOTIDE SEQUENCE [LARGE SCALE GENOMIC DNA]</scope>
    <source>
        <strain evidence="5">FDAARGOS_361</strain>
    </source>
</reference>
<dbReference type="EMBL" id="RHLC01000051">
    <property type="protein sequence ID" value="TPP42953.1"/>
    <property type="molecule type" value="Genomic_DNA"/>
</dbReference>
<keyword evidence="1" id="KW-0472">Membrane</keyword>
<keyword evidence="1" id="KW-0812">Transmembrane</keyword>